<dbReference type="EMBL" id="QUTG01004542">
    <property type="protein sequence ID" value="RHY87887.1"/>
    <property type="molecule type" value="Genomic_DNA"/>
</dbReference>
<dbReference type="Proteomes" id="UP000285712">
    <property type="component" value="Unassembled WGS sequence"/>
</dbReference>
<gene>
    <name evidence="2" type="ORF">DYB34_000532</name>
    <name evidence="3" type="ORF">DYB35_007152</name>
</gene>
<accession>A0A3R7BCD3</accession>
<reference evidence="4 5" key="1">
    <citation type="submission" date="2018-08" db="EMBL/GenBank/DDBJ databases">
        <title>Aphanomyces genome sequencing and annotation.</title>
        <authorList>
            <person name="Minardi D."/>
            <person name="Oidtmann B."/>
            <person name="Van Der Giezen M."/>
            <person name="Studholme D.J."/>
        </authorList>
    </citation>
    <scope>NUCLEOTIDE SEQUENCE [LARGE SCALE GENOMIC DNA]</scope>
    <source>
        <strain evidence="2 4">Si</strain>
        <strain evidence="3 5">Sv</strain>
    </source>
</reference>
<sequence length="228" mass="24849">MLRTPEAHAEMNDAIAFLQRQIDGLKSKEPQCIEELDAAMDSPDVSMEDLLVFDKGQFPLSRELWNTIGPKVDDRDNDDTPNDDDGDDSGDDADSASSTKQSKSKRQLEYKHTLQYYDDGRVGKLGRPRKGAPARASAVRASARQVSKPSTDEDNITSSPSKPSVAAASRSRKKKAAAEPITQQDETTPTRRKSARRAAASAAAAAPPPPTKTATQRKKKQHHDHSDG</sequence>
<organism evidence="3 5">
    <name type="scientific">Aphanomyces astaci</name>
    <name type="common">Crayfish plague agent</name>
    <dbReference type="NCBI Taxonomy" id="112090"/>
    <lineage>
        <taxon>Eukaryota</taxon>
        <taxon>Sar</taxon>
        <taxon>Stramenopiles</taxon>
        <taxon>Oomycota</taxon>
        <taxon>Saprolegniomycetes</taxon>
        <taxon>Saprolegniales</taxon>
        <taxon>Verrucalvaceae</taxon>
        <taxon>Aphanomyces</taxon>
    </lineage>
</organism>
<feature type="region of interest" description="Disordered" evidence="1">
    <location>
        <begin position="66"/>
        <end position="228"/>
    </location>
</feature>
<dbReference type="EMBL" id="QUTB01008085">
    <property type="protein sequence ID" value="RHY43520.1"/>
    <property type="molecule type" value="Genomic_DNA"/>
</dbReference>
<evidence type="ECO:0000313" key="5">
    <source>
        <dbReference type="Proteomes" id="UP000285712"/>
    </source>
</evidence>
<evidence type="ECO:0000313" key="2">
    <source>
        <dbReference type="EMBL" id="RHY43520.1"/>
    </source>
</evidence>
<feature type="compositionally biased region" description="Basic residues" evidence="1">
    <location>
        <begin position="215"/>
        <end position="228"/>
    </location>
</feature>
<feature type="compositionally biased region" description="Low complexity" evidence="1">
    <location>
        <begin position="158"/>
        <end position="169"/>
    </location>
</feature>
<feature type="compositionally biased region" description="Basic and acidic residues" evidence="1">
    <location>
        <begin position="106"/>
        <end position="122"/>
    </location>
</feature>
<protein>
    <submittedName>
        <fullName evidence="3">Uncharacterized protein</fullName>
    </submittedName>
</protein>
<name>A0A3R7BCD3_APHAT</name>
<dbReference type="AlphaFoldDB" id="A0A3R7BCD3"/>
<feature type="compositionally biased region" description="Acidic residues" evidence="1">
    <location>
        <begin position="75"/>
        <end position="94"/>
    </location>
</feature>
<evidence type="ECO:0000313" key="4">
    <source>
        <dbReference type="Proteomes" id="UP000283543"/>
    </source>
</evidence>
<evidence type="ECO:0000256" key="1">
    <source>
        <dbReference type="SAM" id="MobiDB-lite"/>
    </source>
</evidence>
<feature type="compositionally biased region" description="Low complexity" evidence="1">
    <location>
        <begin position="133"/>
        <end position="147"/>
    </location>
</feature>
<proteinExistence type="predicted"/>
<dbReference type="Proteomes" id="UP000283543">
    <property type="component" value="Unassembled WGS sequence"/>
</dbReference>
<evidence type="ECO:0000313" key="3">
    <source>
        <dbReference type="EMBL" id="RHY87887.1"/>
    </source>
</evidence>
<dbReference type="VEuPathDB" id="FungiDB:H257_15933"/>
<comment type="caution">
    <text evidence="3">The sequence shown here is derived from an EMBL/GenBank/DDBJ whole genome shotgun (WGS) entry which is preliminary data.</text>
</comment>